<dbReference type="InterPro" id="IPR001647">
    <property type="entry name" value="HTH_TetR"/>
</dbReference>
<feature type="region of interest" description="Disordered" evidence="5">
    <location>
        <begin position="1"/>
        <end position="31"/>
    </location>
</feature>
<evidence type="ECO:0000256" key="5">
    <source>
        <dbReference type="SAM" id="MobiDB-lite"/>
    </source>
</evidence>
<dbReference type="Gene3D" id="1.10.357.10">
    <property type="entry name" value="Tetracycline Repressor, domain 2"/>
    <property type="match status" value="1"/>
</dbReference>
<evidence type="ECO:0000256" key="3">
    <source>
        <dbReference type="ARBA" id="ARBA00023163"/>
    </source>
</evidence>
<dbReference type="Pfam" id="PF00440">
    <property type="entry name" value="TetR_N"/>
    <property type="match status" value="1"/>
</dbReference>
<dbReference type="Pfam" id="PF21943">
    <property type="entry name" value="TetR_C_46"/>
    <property type="match status" value="1"/>
</dbReference>
<proteinExistence type="predicted"/>
<dbReference type="EMBL" id="JBHSXS010000006">
    <property type="protein sequence ID" value="MFC6880920.1"/>
    <property type="molecule type" value="Genomic_DNA"/>
</dbReference>
<dbReference type="PRINTS" id="PR00455">
    <property type="entry name" value="HTHTETR"/>
</dbReference>
<keyword evidence="1" id="KW-0805">Transcription regulation</keyword>
<keyword evidence="8" id="KW-1185">Reference proteome</keyword>
<sequence>MADAEPGGAEPGGLEPGVRRRPPFRRLSQDRRRQDIIAAAIESFGRRPEPEVSIDDIAALAGTSRSSLYRYFDSKQDLYAAAAERVSSELIGRLNEVTAGSPSMQMAVRIGLYFDFLEHYESGFASLLGMGGAQAPEGALAAAQQVREEICAMTFRTLRIEEPGEVLRATVRAWIAGVEWSGGEWLRTRRPERPFVEHLAAAQFATMLLGAAVMDPAAAGRVAWLMEVEPADAPFGALVRGLAGTFDMRTFGHLAKFLGRAGRS</sequence>
<dbReference type="InterPro" id="IPR054129">
    <property type="entry name" value="DesT_TetR_C"/>
</dbReference>
<feature type="domain" description="HTH tetR-type" evidence="6">
    <location>
        <begin position="30"/>
        <end position="90"/>
    </location>
</feature>
<dbReference type="RefSeq" id="WP_160826390.1">
    <property type="nucleotide sequence ID" value="NZ_JBHSXS010000006.1"/>
</dbReference>
<keyword evidence="2 4" id="KW-0238">DNA-binding</keyword>
<keyword evidence="3" id="KW-0804">Transcription</keyword>
<evidence type="ECO:0000313" key="8">
    <source>
        <dbReference type="Proteomes" id="UP001596380"/>
    </source>
</evidence>
<dbReference type="PANTHER" id="PTHR30055">
    <property type="entry name" value="HTH-TYPE TRANSCRIPTIONAL REGULATOR RUTR"/>
    <property type="match status" value="1"/>
</dbReference>
<dbReference type="SUPFAM" id="SSF46689">
    <property type="entry name" value="Homeodomain-like"/>
    <property type="match status" value="1"/>
</dbReference>
<name>A0ABW2CIW9_9ACTN</name>
<evidence type="ECO:0000256" key="1">
    <source>
        <dbReference type="ARBA" id="ARBA00023015"/>
    </source>
</evidence>
<dbReference type="Proteomes" id="UP001596380">
    <property type="component" value="Unassembled WGS sequence"/>
</dbReference>
<dbReference type="InterPro" id="IPR050109">
    <property type="entry name" value="HTH-type_TetR-like_transc_reg"/>
</dbReference>
<gene>
    <name evidence="7" type="ORF">ACFQKB_14220</name>
</gene>
<evidence type="ECO:0000313" key="7">
    <source>
        <dbReference type="EMBL" id="MFC6880920.1"/>
    </source>
</evidence>
<organism evidence="7 8">
    <name type="scientific">Actinomadura yumaensis</name>
    <dbReference type="NCBI Taxonomy" id="111807"/>
    <lineage>
        <taxon>Bacteria</taxon>
        <taxon>Bacillati</taxon>
        <taxon>Actinomycetota</taxon>
        <taxon>Actinomycetes</taxon>
        <taxon>Streptosporangiales</taxon>
        <taxon>Thermomonosporaceae</taxon>
        <taxon>Actinomadura</taxon>
    </lineage>
</organism>
<evidence type="ECO:0000256" key="4">
    <source>
        <dbReference type="PROSITE-ProRule" id="PRU00335"/>
    </source>
</evidence>
<evidence type="ECO:0000259" key="6">
    <source>
        <dbReference type="PROSITE" id="PS50977"/>
    </source>
</evidence>
<evidence type="ECO:0000256" key="2">
    <source>
        <dbReference type="ARBA" id="ARBA00023125"/>
    </source>
</evidence>
<feature type="DNA-binding region" description="H-T-H motif" evidence="4">
    <location>
        <begin position="53"/>
        <end position="72"/>
    </location>
</feature>
<accession>A0ABW2CIW9</accession>
<dbReference type="PROSITE" id="PS50977">
    <property type="entry name" value="HTH_TETR_2"/>
    <property type="match status" value="1"/>
</dbReference>
<dbReference type="InterPro" id="IPR009057">
    <property type="entry name" value="Homeodomain-like_sf"/>
</dbReference>
<protein>
    <submittedName>
        <fullName evidence="7">TetR/AcrR family transcriptional regulator</fullName>
    </submittedName>
</protein>
<comment type="caution">
    <text evidence="7">The sequence shown here is derived from an EMBL/GenBank/DDBJ whole genome shotgun (WGS) entry which is preliminary data.</text>
</comment>
<reference evidence="8" key="1">
    <citation type="journal article" date="2019" name="Int. J. Syst. Evol. Microbiol.">
        <title>The Global Catalogue of Microorganisms (GCM) 10K type strain sequencing project: providing services to taxonomists for standard genome sequencing and annotation.</title>
        <authorList>
            <consortium name="The Broad Institute Genomics Platform"/>
            <consortium name="The Broad Institute Genome Sequencing Center for Infectious Disease"/>
            <person name="Wu L."/>
            <person name="Ma J."/>
        </authorList>
    </citation>
    <scope>NUCLEOTIDE SEQUENCE [LARGE SCALE GENOMIC DNA]</scope>
    <source>
        <strain evidence="8">JCM 3369</strain>
    </source>
</reference>
<dbReference type="PANTHER" id="PTHR30055:SF226">
    <property type="entry name" value="HTH-TYPE TRANSCRIPTIONAL REGULATOR PKSA"/>
    <property type="match status" value="1"/>
</dbReference>